<dbReference type="Proteomes" id="UP001168540">
    <property type="component" value="Unassembled WGS sequence"/>
</dbReference>
<dbReference type="RefSeq" id="WP_289827814.1">
    <property type="nucleotide sequence ID" value="NZ_JAUEDK010000001.1"/>
</dbReference>
<dbReference type="Pfam" id="PF10945">
    <property type="entry name" value="CBP_BcsR"/>
    <property type="match status" value="1"/>
</dbReference>
<reference evidence="1" key="1">
    <citation type="submission" date="2023-06" db="EMBL/GenBank/DDBJ databases">
        <authorList>
            <person name="Zhang S."/>
        </authorList>
    </citation>
    <scope>NUCLEOTIDE SEQUENCE</scope>
    <source>
        <strain evidence="1">SG2303</strain>
    </source>
</reference>
<evidence type="ECO:0000313" key="1">
    <source>
        <dbReference type="EMBL" id="MDN0073294.1"/>
    </source>
</evidence>
<organism evidence="1 2">
    <name type="scientific">Crenobacter oryzisoli</name>
    <dbReference type="NCBI Taxonomy" id="3056844"/>
    <lineage>
        <taxon>Bacteria</taxon>
        <taxon>Pseudomonadati</taxon>
        <taxon>Pseudomonadota</taxon>
        <taxon>Betaproteobacteria</taxon>
        <taxon>Neisseriales</taxon>
        <taxon>Neisseriaceae</taxon>
        <taxon>Crenobacter</taxon>
    </lineage>
</organism>
<accession>A0ABT7XHM1</accession>
<gene>
    <name evidence="1" type="ORF">QU481_00065</name>
</gene>
<evidence type="ECO:0000313" key="2">
    <source>
        <dbReference type="Proteomes" id="UP001168540"/>
    </source>
</evidence>
<comment type="caution">
    <text evidence="1">The sequence shown here is derived from an EMBL/GenBank/DDBJ whole genome shotgun (WGS) entry which is preliminary data.</text>
</comment>
<name>A0ABT7XHM1_9NEIS</name>
<dbReference type="InterPro" id="IPR024487">
    <property type="entry name" value="CBP_BcsR"/>
</dbReference>
<keyword evidence="2" id="KW-1185">Reference proteome</keyword>
<dbReference type="EMBL" id="JAUEDK010000001">
    <property type="protein sequence ID" value="MDN0073294.1"/>
    <property type="molecule type" value="Genomic_DNA"/>
</dbReference>
<sequence length="56" mass="6764">MQEDIDRLYRHLKQPEFHFQELRFSEEAENACLRWSLLQSIRAAVAPERQELEPAH</sequence>
<proteinExistence type="predicted"/>
<protein>
    <submittedName>
        <fullName evidence="1">Uncharacterized protein</fullName>
    </submittedName>
</protein>